<gene>
    <name evidence="2" type="primary">TET1</name>
</gene>
<keyword evidence="2" id="KW-0560">Oxidoreductase</keyword>
<keyword evidence="2" id="KW-0223">Dioxygenase</keyword>
<protein>
    <submittedName>
        <fullName evidence="2">Tet methylcytosine dioxygenase 1</fullName>
    </submittedName>
</protein>
<reference evidence="2" key="2">
    <citation type="submission" date="2016-06" db="EMBL/GenBank/DDBJ databases">
        <title>The genome of a short-lived fish provides insights into sex chromosome evolution and the genetic control of aging.</title>
        <authorList>
            <person name="Reichwald K."/>
            <person name="Felder M."/>
            <person name="Petzold A."/>
            <person name="Koch P."/>
            <person name="Groth M."/>
            <person name="Platzer M."/>
        </authorList>
    </citation>
    <scope>NUCLEOTIDE SEQUENCE</scope>
    <source>
        <tissue evidence="2">Brain</tissue>
    </source>
</reference>
<dbReference type="EMBL" id="HAEF01014975">
    <property type="protein sequence ID" value="SBR56134.1"/>
    <property type="molecule type" value="Transcribed_RNA"/>
</dbReference>
<name>A0A1A8MID0_9TELE</name>
<evidence type="ECO:0000256" key="1">
    <source>
        <dbReference type="SAM" id="MobiDB-lite"/>
    </source>
</evidence>
<feature type="compositionally biased region" description="Polar residues" evidence="1">
    <location>
        <begin position="53"/>
        <end position="67"/>
    </location>
</feature>
<feature type="non-terminal residue" evidence="2">
    <location>
        <position position="67"/>
    </location>
</feature>
<proteinExistence type="predicted"/>
<evidence type="ECO:0000313" key="2">
    <source>
        <dbReference type="EMBL" id="SBR56134.1"/>
    </source>
</evidence>
<feature type="region of interest" description="Disordered" evidence="1">
    <location>
        <begin position="41"/>
        <end position="67"/>
    </location>
</feature>
<feature type="non-terminal residue" evidence="2">
    <location>
        <position position="1"/>
    </location>
</feature>
<sequence>GGQAVRLKTVVSHRNLQVRGGPNGTRKYPLVPVGLLNHAEEGKKSRGCAGRRASSQQQKNKNKPSNV</sequence>
<dbReference type="AlphaFoldDB" id="A0A1A8MID0"/>
<reference evidence="2" key="1">
    <citation type="submission" date="2016-05" db="EMBL/GenBank/DDBJ databases">
        <authorList>
            <person name="Lavstsen T."/>
            <person name="Jespersen J.S."/>
        </authorList>
    </citation>
    <scope>NUCLEOTIDE SEQUENCE</scope>
    <source>
        <tissue evidence="2">Brain</tissue>
    </source>
</reference>
<organism evidence="2">
    <name type="scientific">Nothobranchius pienaari</name>
    <dbReference type="NCBI Taxonomy" id="704102"/>
    <lineage>
        <taxon>Eukaryota</taxon>
        <taxon>Metazoa</taxon>
        <taxon>Chordata</taxon>
        <taxon>Craniata</taxon>
        <taxon>Vertebrata</taxon>
        <taxon>Euteleostomi</taxon>
        <taxon>Actinopterygii</taxon>
        <taxon>Neopterygii</taxon>
        <taxon>Teleostei</taxon>
        <taxon>Neoteleostei</taxon>
        <taxon>Acanthomorphata</taxon>
        <taxon>Ovalentaria</taxon>
        <taxon>Atherinomorphae</taxon>
        <taxon>Cyprinodontiformes</taxon>
        <taxon>Nothobranchiidae</taxon>
        <taxon>Nothobranchius</taxon>
    </lineage>
</organism>
<dbReference type="GO" id="GO:0051213">
    <property type="term" value="F:dioxygenase activity"/>
    <property type="evidence" value="ECO:0007669"/>
    <property type="project" value="UniProtKB-KW"/>
</dbReference>
<accession>A0A1A8MID0</accession>